<evidence type="ECO:0000256" key="3">
    <source>
        <dbReference type="ARBA" id="ARBA00012347"/>
    </source>
</evidence>
<dbReference type="GO" id="GO:0004222">
    <property type="term" value="F:metalloendopeptidase activity"/>
    <property type="evidence" value="ECO:0007669"/>
    <property type="project" value="InterPro"/>
</dbReference>
<feature type="transmembrane region" description="Helical" evidence="10">
    <location>
        <begin position="223"/>
        <end position="246"/>
    </location>
</feature>
<evidence type="ECO:0000256" key="9">
    <source>
        <dbReference type="ARBA" id="ARBA00045828"/>
    </source>
</evidence>
<feature type="transmembrane region" description="Helical" evidence="10">
    <location>
        <begin position="77"/>
        <end position="95"/>
    </location>
</feature>
<evidence type="ECO:0000256" key="5">
    <source>
        <dbReference type="ARBA" id="ARBA00022692"/>
    </source>
</evidence>
<keyword evidence="5 10" id="KW-0812">Transmembrane</keyword>
<evidence type="ECO:0000313" key="12">
    <source>
        <dbReference type="Proteomes" id="UP000515146"/>
    </source>
</evidence>
<dbReference type="AlphaFoldDB" id="A0A6P6Y5H1"/>
<evidence type="ECO:0000259" key="11">
    <source>
        <dbReference type="Pfam" id="PF02163"/>
    </source>
</evidence>
<feature type="transmembrane region" description="Helical" evidence="10">
    <location>
        <begin position="6"/>
        <end position="26"/>
    </location>
</feature>
<comment type="subcellular location">
    <subcellularLocation>
        <location evidence="2">Endomembrane system</location>
        <topology evidence="2">Multi-pass membrane protein</topology>
    </subcellularLocation>
</comment>
<keyword evidence="6 10" id="KW-1133">Transmembrane helix</keyword>
<dbReference type="PANTHER" id="PTHR13325">
    <property type="entry name" value="PROTEASE M50 MEMBRANE-BOUND TRANSCRIPTION FACTOR SITE 2 PROTEASE"/>
    <property type="match status" value="1"/>
</dbReference>
<evidence type="ECO:0000256" key="1">
    <source>
        <dbReference type="ARBA" id="ARBA00001350"/>
    </source>
</evidence>
<dbReference type="PANTHER" id="PTHR13325:SF3">
    <property type="entry name" value="MEMBRANE-BOUND TRANSCRIPTION FACTOR SITE-2 PROTEASE"/>
    <property type="match status" value="1"/>
</dbReference>
<evidence type="ECO:0000256" key="2">
    <source>
        <dbReference type="ARBA" id="ARBA00004127"/>
    </source>
</evidence>
<evidence type="ECO:0000256" key="10">
    <source>
        <dbReference type="SAM" id="Phobius"/>
    </source>
</evidence>
<keyword evidence="12" id="KW-1185">Reference proteome</keyword>
<evidence type="ECO:0000256" key="6">
    <source>
        <dbReference type="ARBA" id="ARBA00022989"/>
    </source>
</evidence>
<dbReference type="FunCoup" id="A0A6P6Y5H1">
    <property type="interactions" value="1275"/>
</dbReference>
<dbReference type="CTD" id="36262"/>
<feature type="non-terminal residue" evidence="13">
    <location>
        <position position="485"/>
    </location>
</feature>
<dbReference type="GO" id="GO:0031293">
    <property type="term" value="P:membrane protein intracellular domain proteolysis"/>
    <property type="evidence" value="ECO:0007669"/>
    <property type="project" value="TreeGrafter"/>
</dbReference>
<feature type="transmembrane region" description="Helical" evidence="10">
    <location>
        <begin position="413"/>
        <end position="433"/>
    </location>
</feature>
<evidence type="ECO:0000256" key="8">
    <source>
        <dbReference type="ARBA" id="ARBA00032658"/>
    </source>
</evidence>
<evidence type="ECO:0000256" key="7">
    <source>
        <dbReference type="ARBA" id="ARBA00023136"/>
    </source>
</evidence>
<dbReference type="GO" id="GO:0005737">
    <property type="term" value="C:cytoplasm"/>
    <property type="evidence" value="ECO:0007669"/>
    <property type="project" value="TreeGrafter"/>
</dbReference>
<sequence>MDISPLILLWLFIIFWSIYNLIRSLLTIEYQRKLYKNYGLTLGLISIIIENQSITKWINNLKFNQQKFHYLQIIYNYYFRLSVIISYLLFPYALYQISKSLFYANEIQHLFNHFLSFKSTTKTNYNGNNNNNNNNNNNQFMVMFPGLTLSLNDSIYFFISICICSLLHELGHSFAANRHSIKIDTFGFQFNFCLPLTFVSIPMEQYLKNNNILAKMEITCAGFMSNFLICLIALFCIIINPMSIFFTSINNGLLITSVDQSIITGLNEYDIITKINNVPINNQNDLLITLNEISKYQTGFCIGNDFIDQLSSSSSSSSMCNFENCCNGFDQQKNLCFIYKKQQIIIMKDKISTKYIKNCNIDQHQLSLSNVYHLNETDWQNYYKLCLPAIKVTKMKPLFSFITIDFYYNVETFFRFLFIISITMIQFNILPFSPLDGYQMLTLATDYIETKFKFKSKFRLLHRLLHLWSAIIIFMYIFLSIFKIF</sequence>
<comment type="function">
    <text evidence="9">Zinc metalloprotease that mediates intramembrane proteolysis of proteins such as ATF6, ATF6B, SREBF1/SREBP1 and SREBF2/SREBP2. Catalyzes the second step in the proteolytic activation of the sterol regulatory element-binding proteins (SREBPs) SREBF1/SREBP1 and SREBF2/SREBP2: cleaves SREBPs within the first transmembrane segment, thereby releasing the N-terminal segment with a portion of the transmembrane segment attached. Mature N-terminal SREBP fragments shuttle to the nucleus and activate gene transcription. Also mediates the second step in the proteolytic activation of the cyclic AMP-dependent transcription factor ATF-6 (ATF6 and ATF6B). Involved in intramembrane proteolysis during bone formation. In astrocytes and osteoblasts, upon DNA damage and ER stress, mediates the second step of the regulated intramembrane proteolytic activation of the transcription factor CREB3L1, leading to the inhibition of cell-cycle progression.</text>
</comment>
<gene>
    <name evidence="13" type="primary">LOC113794715</name>
</gene>
<evidence type="ECO:0000313" key="13">
    <source>
        <dbReference type="RefSeq" id="XP_027200648.1"/>
    </source>
</evidence>
<dbReference type="InterPro" id="IPR008915">
    <property type="entry name" value="Peptidase_M50"/>
</dbReference>
<protein>
    <recommendedName>
        <fullName evidence="4">Membrane-bound transcription factor site-2 protease</fullName>
        <ecNumber evidence="3">3.4.24.85</ecNumber>
    </recommendedName>
    <alternativeName>
        <fullName evidence="8">Endopeptidase S2P</fullName>
    </alternativeName>
</protein>
<comment type="catalytic activity">
    <reaction evidence="1">
        <text>Cleaves several transcription factors that are type-2 transmembrane proteins within membrane-spanning domains. Known substrates include sterol regulatory element-binding protein (SREBP) -1, SREBP-2 and forms of the transcriptional activator ATF6. SREBP-2 is cleaved at the site 477-DRSRILL-|-CVLTFLCLSFNPLTSLLQWGGA-505. The residues Asn-Pro, 11 residues distal to the site of cleavage in the membrane-spanning domain, are important for cleavage by S2P endopeptidase. Replacement of either of these residues does not prevent cleavage, but there is no cleavage if both of these residues are replaced.</text>
        <dbReference type="EC" id="3.4.24.85"/>
    </reaction>
</comment>
<proteinExistence type="predicted"/>
<dbReference type="Proteomes" id="UP000515146">
    <property type="component" value="Unplaced"/>
</dbReference>
<dbReference type="InterPro" id="IPR001193">
    <property type="entry name" value="MBTPS2"/>
</dbReference>
<dbReference type="OrthoDB" id="69989at2759"/>
<dbReference type="GO" id="GO:0012505">
    <property type="term" value="C:endomembrane system"/>
    <property type="evidence" value="ECO:0007669"/>
    <property type="project" value="UniProtKB-SubCell"/>
</dbReference>
<name>A0A6P6Y5H1_DERPT</name>
<dbReference type="RefSeq" id="XP_027200648.1">
    <property type="nucleotide sequence ID" value="XM_027344847.1"/>
</dbReference>
<dbReference type="KEGG" id="dpte:113794715"/>
<dbReference type="GO" id="GO:0016020">
    <property type="term" value="C:membrane"/>
    <property type="evidence" value="ECO:0007669"/>
    <property type="project" value="InterPro"/>
</dbReference>
<accession>A0A6P6Y5H1</accession>
<dbReference type="InParanoid" id="A0A6P6Y5H1"/>
<dbReference type="Pfam" id="PF02163">
    <property type="entry name" value="Peptidase_M50"/>
    <property type="match status" value="1"/>
</dbReference>
<evidence type="ECO:0000256" key="4">
    <source>
        <dbReference type="ARBA" id="ARBA00014400"/>
    </source>
</evidence>
<reference evidence="13" key="1">
    <citation type="submission" date="2025-08" db="UniProtKB">
        <authorList>
            <consortium name="RefSeq"/>
        </authorList>
    </citation>
    <scope>IDENTIFICATION</scope>
    <source>
        <strain evidence="13">Airmid</strain>
    </source>
</reference>
<keyword evidence="7 10" id="KW-0472">Membrane</keyword>
<feature type="transmembrane region" description="Helical" evidence="10">
    <location>
        <begin position="183"/>
        <end position="203"/>
    </location>
</feature>
<feature type="domain" description="Peptidase M50" evidence="11">
    <location>
        <begin position="156"/>
        <end position="457"/>
    </location>
</feature>
<feature type="transmembrane region" description="Helical" evidence="10">
    <location>
        <begin position="464"/>
        <end position="482"/>
    </location>
</feature>
<organism evidence="12 13">
    <name type="scientific">Dermatophagoides pteronyssinus</name>
    <name type="common">European house dust mite</name>
    <dbReference type="NCBI Taxonomy" id="6956"/>
    <lineage>
        <taxon>Eukaryota</taxon>
        <taxon>Metazoa</taxon>
        <taxon>Ecdysozoa</taxon>
        <taxon>Arthropoda</taxon>
        <taxon>Chelicerata</taxon>
        <taxon>Arachnida</taxon>
        <taxon>Acari</taxon>
        <taxon>Acariformes</taxon>
        <taxon>Sarcoptiformes</taxon>
        <taxon>Astigmata</taxon>
        <taxon>Psoroptidia</taxon>
        <taxon>Analgoidea</taxon>
        <taxon>Pyroglyphidae</taxon>
        <taxon>Dermatophagoidinae</taxon>
        <taxon>Dermatophagoides</taxon>
    </lineage>
</organism>
<dbReference type="EC" id="3.4.24.85" evidence="3"/>
<feature type="transmembrane region" description="Helical" evidence="10">
    <location>
        <begin position="154"/>
        <end position="171"/>
    </location>
</feature>